<evidence type="ECO:0008006" key="4">
    <source>
        <dbReference type="Google" id="ProtNLM"/>
    </source>
</evidence>
<name>A0A1M7E8Y7_9RHOB</name>
<dbReference type="RefSeq" id="WP_149779031.1">
    <property type="nucleotide sequence ID" value="NZ_FRCB01000003.1"/>
</dbReference>
<keyword evidence="1" id="KW-1133">Transmembrane helix</keyword>
<reference evidence="2 3" key="1">
    <citation type="submission" date="2016-11" db="EMBL/GenBank/DDBJ databases">
        <authorList>
            <person name="Varghese N."/>
            <person name="Submissions S."/>
        </authorList>
    </citation>
    <scope>NUCLEOTIDE SEQUENCE [LARGE SCALE GENOMIC DNA]</scope>
    <source>
        <strain evidence="2 3">DSM 28249</strain>
    </source>
</reference>
<feature type="transmembrane region" description="Helical" evidence="1">
    <location>
        <begin position="29"/>
        <end position="58"/>
    </location>
</feature>
<accession>A0A1M7E8Y7</accession>
<evidence type="ECO:0000313" key="3">
    <source>
        <dbReference type="Proteomes" id="UP000322545"/>
    </source>
</evidence>
<evidence type="ECO:0000313" key="2">
    <source>
        <dbReference type="EMBL" id="SHL87829.1"/>
    </source>
</evidence>
<gene>
    <name evidence="2" type="ORF">SAMN05443432_103240</name>
</gene>
<dbReference type="AlphaFoldDB" id="A0A1M7E8Y7"/>
<keyword evidence="1" id="KW-0472">Membrane</keyword>
<dbReference type="EMBL" id="FRCB01000003">
    <property type="protein sequence ID" value="SHL87829.1"/>
    <property type="molecule type" value="Genomic_DNA"/>
</dbReference>
<protein>
    <recommendedName>
        <fullName evidence="4">Solute:sodium symporter small subunit</fullName>
    </recommendedName>
</protein>
<evidence type="ECO:0000256" key="1">
    <source>
        <dbReference type="SAM" id="Phobius"/>
    </source>
</evidence>
<keyword evidence="1" id="KW-0812">Transmembrane</keyword>
<sequence length="98" mass="10812">MLFFVFIIGILAIGWYVPQAIVNNARFRFAALLAVLSALLLGALFIWTGSQIFGVLGFGDAKKEFERGFNVWKVMLFLAPAAALHAQRSLYSDNGSNK</sequence>
<organism evidence="2 3">
    <name type="scientific">Roseovarius litoreus</name>
    <dbReference type="NCBI Taxonomy" id="1155722"/>
    <lineage>
        <taxon>Bacteria</taxon>
        <taxon>Pseudomonadati</taxon>
        <taxon>Pseudomonadota</taxon>
        <taxon>Alphaproteobacteria</taxon>
        <taxon>Rhodobacterales</taxon>
        <taxon>Roseobacteraceae</taxon>
        <taxon>Roseovarius</taxon>
    </lineage>
</organism>
<feature type="transmembrane region" description="Helical" evidence="1">
    <location>
        <begin position="70"/>
        <end position="87"/>
    </location>
</feature>
<proteinExistence type="predicted"/>
<keyword evidence="3" id="KW-1185">Reference proteome</keyword>
<dbReference type="Proteomes" id="UP000322545">
    <property type="component" value="Unassembled WGS sequence"/>
</dbReference>